<reference evidence="1" key="1">
    <citation type="submission" date="2018-06" db="EMBL/GenBank/DDBJ databases">
        <authorList>
            <person name="Zhirakovskaya E."/>
        </authorList>
    </citation>
    <scope>NUCLEOTIDE SEQUENCE</scope>
</reference>
<evidence type="ECO:0000313" key="1">
    <source>
        <dbReference type="EMBL" id="VAW70704.1"/>
    </source>
</evidence>
<dbReference type="EMBL" id="UOFJ01000548">
    <property type="protein sequence ID" value="VAW70704.1"/>
    <property type="molecule type" value="Genomic_DNA"/>
</dbReference>
<protein>
    <submittedName>
        <fullName evidence="1">Uncharacterized protein</fullName>
    </submittedName>
</protein>
<organism evidence="1">
    <name type="scientific">hydrothermal vent metagenome</name>
    <dbReference type="NCBI Taxonomy" id="652676"/>
    <lineage>
        <taxon>unclassified sequences</taxon>
        <taxon>metagenomes</taxon>
        <taxon>ecological metagenomes</taxon>
    </lineage>
</organism>
<proteinExistence type="predicted"/>
<sequence>MSRWFEAKKTATYKDLSASASPATLLRLVLFNTGCPFHLFQWYTSFDENITVLTLLGHIIVIYAVKYVENGYNIRAKFHKASHICPVAGTQPGKSDAKYSLPLLDITYPGGTLPAKNIS</sequence>
<dbReference type="AlphaFoldDB" id="A0A3B0YPB1"/>
<gene>
    <name evidence="1" type="ORF">MNBD_GAMMA10-2607</name>
</gene>
<accession>A0A3B0YPB1</accession>
<name>A0A3B0YPB1_9ZZZZ</name>